<evidence type="ECO:0000313" key="3">
    <source>
        <dbReference type="EMBL" id="MFC7180124.1"/>
    </source>
</evidence>
<name>A0ABW2FS84_9ACTN</name>
<dbReference type="PROSITE" id="PS50937">
    <property type="entry name" value="HTH_MERR_2"/>
    <property type="match status" value="1"/>
</dbReference>
<dbReference type="SUPFAM" id="SSF46955">
    <property type="entry name" value="Putative DNA-binding domain"/>
    <property type="match status" value="1"/>
</dbReference>
<dbReference type="Pfam" id="PF13411">
    <property type="entry name" value="MerR_1"/>
    <property type="match status" value="1"/>
</dbReference>
<protein>
    <submittedName>
        <fullName evidence="3">MerR family transcriptional regulator</fullName>
    </submittedName>
</protein>
<dbReference type="Proteomes" id="UP001596435">
    <property type="component" value="Unassembled WGS sequence"/>
</dbReference>
<gene>
    <name evidence="3" type="ORF">ACFQMG_11220</name>
</gene>
<dbReference type="SMART" id="SM00422">
    <property type="entry name" value="HTH_MERR"/>
    <property type="match status" value="1"/>
</dbReference>
<dbReference type="InterPro" id="IPR000551">
    <property type="entry name" value="MerR-type_HTH_dom"/>
</dbReference>
<organism evidence="3 4">
    <name type="scientific">Kitasatospora paranensis</name>
    <dbReference type="NCBI Taxonomy" id="258053"/>
    <lineage>
        <taxon>Bacteria</taxon>
        <taxon>Bacillati</taxon>
        <taxon>Actinomycetota</taxon>
        <taxon>Actinomycetes</taxon>
        <taxon>Kitasatosporales</taxon>
        <taxon>Streptomycetaceae</taxon>
        <taxon>Kitasatospora</taxon>
    </lineage>
</organism>
<comment type="caution">
    <text evidence="3">The sequence shown here is derived from an EMBL/GenBank/DDBJ whole genome shotgun (WGS) entry which is preliminary data.</text>
</comment>
<dbReference type="PANTHER" id="PTHR30204">
    <property type="entry name" value="REDOX-CYCLING DRUG-SENSING TRANSCRIPTIONAL ACTIVATOR SOXR"/>
    <property type="match status" value="1"/>
</dbReference>
<sequence length="167" mass="18316">MAPLVPLTAEPLSCTQAYAVAGPGADRTARHSISEVAAASGLTAHTLRWYERIGLLDPIDRSHSGQRRYSDADLARLSFLGKLRLTGMPVADMLRYVELVREGDHTMPERCDILVAQREEVRQRIADLHATLAVLDFKIDHYSARAAAAEPAPAAPARHPDRKQKSA</sequence>
<keyword evidence="4" id="KW-1185">Reference proteome</keyword>
<dbReference type="Gene3D" id="1.10.1660.10">
    <property type="match status" value="1"/>
</dbReference>
<proteinExistence type="predicted"/>
<evidence type="ECO:0000259" key="2">
    <source>
        <dbReference type="PROSITE" id="PS50937"/>
    </source>
</evidence>
<reference evidence="4" key="1">
    <citation type="journal article" date="2019" name="Int. J. Syst. Evol. Microbiol.">
        <title>The Global Catalogue of Microorganisms (GCM) 10K type strain sequencing project: providing services to taxonomists for standard genome sequencing and annotation.</title>
        <authorList>
            <consortium name="The Broad Institute Genomics Platform"/>
            <consortium name="The Broad Institute Genome Sequencing Center for Infectious Disease"/>
            <person name="Wu L."/>
            <person name="Ma J."/>
        </authorList>
    </citation>
    <scope>NUCLEOTIDE SEQUENCE [LARGE SCALE GENOMIC DNA]</scope>
    <source>
        <strain evidence="4">CGMCC 1.12859</strain>
    </source>
</reference>
<dbReference type="CDD" id="cd01109">
    <property type="entry name" value="HTH_YyaN"/>
    <property type="match status" value="1"/>
</dbReference>
<evidence type="ECO:0000256" key="1">
    <source>
        <dbReference type="ARBA" id="ARBA00023125"/>
    </source>
</evidence>
<feature type="domain" description="HTH merR-type" evidence="2">
    <location>
        <begin position="30"/>
        <end position="99"/>
    </location>
</feature>
<dbReference type="InterPro" id="IPR009061">
    <property type="entry name" value="DNA-bd_dom_put_sf"/>
</dbReference>
<dbReference type="InterPro" id="IPR047057">
    <property type="entry name" value="MerR_fam"/>
</dbReference>
<dbReference type="RefSeq" id="WP_345705826.1">
    <property type="nucleotide sequence ID" value="NZ_BAABKV010000001.1"/>
</dbReference>
<keyword evidence="1" id="KW-0238">DNA-binding</keyword>
<dbReference type="PRINTS" id="PR00040">
    <property type="entry name" value="HTHMERR"/>
</dbReference>
<dbReference type="PROSITE" id="PS00552">
    <property type="entry name" value="HTH_MERR_1"/>
    <property type="match status" value="1"/>
</dbReference>
<accession>A0ABW2FS84</accession>
<dbReference type="EMBL" id="JBHTAJ010000016">
    <property type="protein sequence ID" value="MFC7180124.1"/>
    <property type="molecule type" value="Genomic_DNA"/>
</dbReference>
<evidence type="ECO:0000313" key="4">
    <source>
        <dbReference type="Proteomes" id="UP001596435"/>
    </source>
</evidence>
<dbReference type="PANTHER" id="PTHR30204:SF98">
    <property type="entry name" value="HTH-TYPE TRANSCRIPTIONAL REGULATOR ADHR"/>
    <property type="match status" value="1"/>
</dbReference>